<keyword evidence="2" id="KW-1185">Reference proteome</keyword>
<sequence length="178" mass="20199">MNLNITKCIGPTSHIGKKNIMADKSLNQKNRPLKSFGLSDIQGKDKRALGTALSNLKGIRKNVQALRYVAGLVLEGETREKLKRSESVPILAEAAQDLRDISAAIEVVHKEVKAQLWKATEGDKRAVQSSNVRRQVRYRFKRASKVRTVDFDALEKKYPDVYKAVVKEEYPDRYDLQM</sequence>
<reference evidence="1 2" key="1">
    <citation type="submission" date="2019-10" db="EMBL/GenBank/DDBJ databases">
        <authorList>
            <person name="Davis E.R."/>
            <person name="Mohamed A."/>
            <person name="Ilzat A."/>
            <person name="Sivanathan V."/>
            <person name="Garlena R.A."/>
            <person name="Russell D.A."/>
            <person name="Pope W.H."/>
            <person name="Jacobs-Sera D."/>
            <person name="Hatfull G.F."/>
        </authorList>
    </citation>
    <scope>NUCLEOTIDE SEQUENCE [LARGE SCALE GENOMIC DNA]</scope>
</reference>
<protein>
    <submittedName>
        <fullName evidence="1">Uncharacterized protein</fullName>
    </submittedName>
</protein>
<proteinExistence type="predicted"/>
<dbReference type="KEGG" id="vg:80018894"/>
<dbReference type="GeneID" id="80018894"/>
<dbReference type="Proteomes" id="UP000427166">
    <property type="component" value="Segment"/>
</dbReference>
<accession>A0A649VRH6</accession>
<dbReference type="EMBL" id="MN586033">
    <property type="protein sequence ID" value="QGJ94173.1"/>
    <property type="molecule type" value="Genomic_DNA"/>
</dbReference>
<evidence type="ECO:0000313" key="2">
    <source>
        <dbReference type="Proteomes" id="UP000427166"/>
    </source>
</evidence>
<name>A0A649VRH6_9CAUD</name>
<organism evidence="1 2">
    <name type="scientific">Corynebacterium phage EmiRose</name>
    <dbReference type="NCBI Taxonomy" id="2565372"/>
    <lineage>
        <taxon>Viruses</taxon>
        <taxon>Duplodnaviria</taxon>
        <taxon>Heunggongvirae</taxon>
        <taxon>Uroviricota</taxon>
        <taxon>Caudoviricetes</taxon>
        <taxon>Emirosevirus</taxon>
        <taxon>Emirosevirus emirose</taxon>
    </lineage>
</organism>
<gene>
    <name evidence="1" type="primary">41</name>
    <name evidence="1" type="ORF">SEA_EMIROSE_41</name>
</gene>
<evidence type="ECO:0000313" key="1">
    <source>
        <dbReference type="EMBL" id="QGJ94173.1"/>
    </source>
</evidence>
<dbReference type="RefSeq" id="YP_010754308.1">
    <property type="nucleotide sequence ID" value="NC_073458.1"/>
</dbReference>